<comment type="caution">
    <text evidence="1">The sequence shown here is derived from an EMBL/GenBank/DDBJ whole genome shotgun (WGS) entry which is preliminary data.</text>
</comment>
<evidence type="ECO:0000313" key="2">
    <source>
        <dbReference type="Proteomes" id="UP000029585"/>
    </source>
</evidence>
<evidence type="ECO:0000313" key="1">
    <source>
        <dbReference type="EMBL" id="KGF53253.1"/>
    </source>
</evidence>
<accession>A0A096B1P7</accession>
<dbReference type="HOGENOM" id="CLU_703550_0_0_9"/>
<dbReference type="EMBL" id="ADLO01000114">
    <property type="protein sequence ID" value="KGF53253.1"/>
    <property type="molecule type" value="Genomic_DNA"/>
</dbReference>
<dbReference type="RefSeq" id="WP_044943166.1">
    <property type="nucleotide sequence ID" value="NZ_KN174167.1"/>
</dbReference>
<reference evidence="1 2" key="1">
    <citation type="submission" date="2011-08" db="EMBL/GenBank/DDBJ databases">
        <title>The Genome Sequence of Clostridium orbiscindens 1_3_50AFAA.</title>
        <authorList>
            <consortium name="The Broad Institute Genome Sequencing Platform"/>
            <person name="Earl A."/>
            <person name="Ward D."/>
            <person name="Feldgarden M."/>
            <person name="Gevers D."/>
            <person name="Daigneault M."/>
            <person name="Strauss J."/>
            <person name="Allen-Vercoe E."/>
            <person name="Young S.K."/>
            <person name="Zeng Q."/>
            <person name="Gargeya S."/>
            <person name="Fitzgerald M."/>
            <person name="Haas B."/>
            <person name="Abouelleil A."/>
            <person name="Alvarado L."/>
            <person name="Arachchi H.M."/>
            <person name="Berlin A."/>
            <person name="Brown A."/>
            <person name="Chapman S.B."/>
            <person name="Chen Z."/>
            <person name="Dunbar C."/>
            <person name="Freedman E."/>
            <person name="Gearin G."/>
            <person name="Gellesch M."/>
            <person name="Goldberg J."/>
            <person name="Griggs A."/>
            <person name="Gujja S."/>
            <person name="Heiman D."/>
            <person name="Howarth C."/>
            <person name="Larson L."/>
            <person name="Lui A."/>
            <person name="MacDonald P.J.P."/>
            <person name="Montmayeur A."/>
            <person name="Murphy C."/>
            <person name="Neiman D."/>
            <person name="Pearson M."/>
            <person name="Priest M."/>
            <person name="Roberts A."/>
            <person name="Saif S."/>
            <person name="Shea T."/>
            <person name="Shenoy N."/>
            <person name="Sisk P."/>
            <person name="Stolte C."/>
            <person name="Sykes S."/>
            <person name="Wortman J."/>
            <person name="Nusbaum C."/>
            <person name="Birren B."/>
        </authorList>
    </citation>
    <scope>NUCLEOTIDE SEQUENCE [LARGE SCALE GENOMIC DNA]</scope>
    <source>
        <strain evidence="1 2">1_3_50AFAA</strain>
    </source>
</reference>
<proteinExistence type="predicted"/>
<name>A0A096B1P7_FLAPL</name>
<gene>
    <name evidence="1" type="ORF">HMPREF9460_03762</name>
</gene>
<dbReference type="PATRIC" id="fig|742738.3.peg.3874"/>
<protein>
    <submittedName>
        <fullName evidence="1">Uncharacterized protein</fullName>
    </submittedName>
</protein>
<dbReference type="eggNOG" id="ENOG502ZUHS">
    <property type="taxonomic scope" value="Bacteria"/>
</dbReference>
<dbReference type="Proteomes" id="UP000029585">
    <property type="component" value="Unassembled WGS sequence"/>
</dbReference>
<keyword evidence="2" id="KW-1185">Reference proteome</keyword>
<sequence length="371" mass="40463">MLYDRRDFGLLRLAGTYQWLPAAPLKKLSALKTLRREAELLSTLGLVSYARSGEYLMPSPQGYEFLSGIDQTCQPPTKRPYAQSPALRRRLEVGTILLTCIGAGIEPAFGKVEHLKRQPVFFPAFALRNAGGNLMNAAGCAGFGHWGSTAYMTLYVSAQNTGFVMTNELGHLHNLASVFSETLDTPQALILAGESYQSVYEVLTKKTLSKRHGKKGFVDYSEAYQKLSIPACIVSCDNTGVMQLAVMRQTDYRARIAQAAFGARWDSKDDGIPEADGHVDGNPLVIAVDMDLRRLDRVCTAAVRQGRKEIMVAALEGQMSGLLLSILPKNAPVRPLRINAQVLSVAFGGDCKTGDPWPDAPLTLKGGFVHV</sequence>
<dbReference type="AlphaFoldDB" id="A0A096B1P7"/>
<organism evidence="1 2">
    <name type="scientific">Flavonifractor plautii 1_3_50AFAA</name>
    <dbReference type="NCBI Taxonomy" id="742738"/>
    <lineage>
        <taxon>Bacteria</taxon>
        <taxon>Bacillati</taxon>
        <taxon>Bacillota</taxon>
        <taxon>Clostridia</taxon>
        <taxon>Eubacteriales</taxon>
        <taxon>Oscillospiraceae</taxon>
        <taxon>Flavonifractor</taxon>
    </lineage>
</organism>